<sequence length="475" mass="54722">MIIPDDIHPTYTNRDTLDAQVFMNQREKLFMLNKIAIKYPSIVSWVVVNIYPANPQIDYRFEEHFADYAILVNYDWHPSGRGCENASCYDTYPKGNVCSYTDPVTVFPSGEFTDVVACQPACYVKKRARKLYATIPSEKSLVDDDDPTRCVECDEDWLQQKTYDYTRKRNLAGGYALYDWKSGKTVEDNLPKYKAKDKKESDGDATPDNDPDFSQVIWDGETKQCILVNTPIFRTVVEPYWADKSHSKCRVTNFVHGNDIVFGFRPDYIGEIDPHDLGFLVRNSRTYCRAFNKELKDGGNCEISLFNQILSYTLAGETMLNIVRDAFSGEWTCADDHWRPIEGERTKEVDLAKISRDGGNATFRQWRANVNLKFTLPPTNVKLSDLGIDVRVTGNRLYWNNVEGIVSQFAMFRTIEQLIIDNFYETTNVDDTSLSSNDDDKSTRRKRRYITEESLARANFLSRYRNYAIADEGID</sequence>
<proteinExistence type="predicted"/>
<accession>A0AAD9R805</accession>
<dbReference type="Proteomes" id="UP001258017">
    <property type="component" value="Unassembled WGS sequence"/>
</dbReference>
<gene>
    <name evidence="2" type="ORF">KPH14_013113</name>
</gene>
<reference evidence="2" key="1">
    <citation type="submission" date="2021-08" db="EMBL/GenBank/DDBJ databases">
        <authorList>
            <person name="Misof B."/>
            <person name="Oliver O."/>
            <person name="Podsiadlowski L."/>
            <person name="Donath A."/>
            <person name="Peters R."/>
            <person name="Mayer C."/>
            <person name="Rust J."/>
            <person name="Gunkel S."/>
            <person name="Lesny P."/>
            <person name="Martin S."/>
            <person name="Oeyen J.P."/>
            <person name="Petersen M."/>
            <person name="Panagiotis P."/>
            <person name="Wilbrandt J."/>
            <person name="Tanja T."/>
        </authorList>
    </citation>
    <scope>NUCLEOTIDE SEQUENCE</scope>
    <source>
        <strain evidence="2">GBR_01_08_01A</strain>
        <tissue evidence="2">Thorax + abdomen</tissue>
    </source>
</reference>
<comment type="caution">
    <text evidence="2">The sequence shown here is derived from an EMBL/GenBank/DDBJ whole genome shotgun (WGS) entry which is preliminary data.</text>
</comment>
<feature type="non-terminal residue" evidence="2">
    <location>
        <position position="475"/>
    </location>
</feature>
<dbReference type="EMBL" id="JAIFRP010004601">
    <property type="protein sequence ID" value="KAK2574867.1"/>
    <property type="molecule type" value="Genomic_DNA"/>
</dbReference>
<organism evidence="2 3">
    <name type="scientific">Odynerus spinipes</name>
    <dbReference type="NCBI Taxonomy" id="1348599"/>
    <lineage>
        <taxon>Eukaryota</taxon>
        <taxon>Metazoa</taxon>
        <taxon>Ecdysozoa</taxon>
        <taxon>Arthropoda</taxon>
        <taxon>Hexapoda</taxon>
        <taxon>Insecta</taxon>
        <taxon>Pterygota</taxon>
        <taxon>Neoptera</taxon>
        <taxon>Endopterygota</taxon>
        <taxon>Hymenoptera</taxon>
        <taxon>Apocrita</taxon>
        <taxon>Aculeata</taxon>
        <taxon>Vespoidea</taxon>
        <taxon>Vespidae</taxon>
        <taxon>Eumeninae</taxon>
        <taxon>Odynerus</taxon>
    </lineage>
</organism>
<evidence type="ECO:0000313" key="2">
    <source>
        <dbReference type="EMBL" id="KAK2574867.1"/>
    </source>
</evidence>
<name>A0AAD9R805_9HYME</name>
<dbReference type="AlphaFoldDB" id="A0AAD9R805"/>
<keyword evidence="3" id="KW-1185">Reference proteome</keyword>
<evidence type="ECO:0000313" key="3">
    <source>
        <dbReference type="Proteomes" id="UP001258017"/>
    </source>
</evidence>
<feature type="region of interest" description="Disordered" evidence="1">
    <location>
        <begin position="191"/>
        <end position="213"/>
    </location>
</feature>
<evidence type="ECO:0000256" key="1">
    <source>
        <dbReference type="SAM" id="MobiDB-lite"/>
    </source>
</evidence>
<reference evidence="2" key="2">
    <citation type="journal article" date="2023" name="Commun. Biol.">
        <title>Intrasexual cuticular hydrocarbon dimorphism in a wasp sheds light on hydrocarbon biosynthesis genes in Hymenoptera.</title>
        <authorList>
            <person name="Moris V.C."/>
            <person name="Podsiadlowski L."/>
            <person name="Martin S."/>
            <person name="Oeyen J.P."/>
            <person name="Donath A."/>
            <person name="Petersen M."/>
            <person name="Wilbrandt J."/>
            <person name="Misof B."/>
            <person name="Liedtke D."/>
            <person name="Thamm M."/>
            <person name="Scheiner R."/>
            <person name="Schmitt T."/>
            <person name="Niehuis O."/>
        </authorList>
    </citation>
    <scope>NUCLEOTIDE SEQUENCE</scope>
    <source>
        <strain evidence="2">GBR_01_08_01A</strain>
    </source>
</reference>
<protein>
    <submittedName>
        <fullName evidence="2">Uncharacterized protein</fullName>
    </submittedName>
</protein>